<protein>
    <submittedName>
        <fullName evidence="1">Uncharacterized protein</fullName>
    </submittedName>
</protein>
<accession>A0A1T0C8M1</accession>
<reference evidence="1 2" key="1">
    <citation type="submission" date="2017-02" db="EMBL/GenBank/DDBJ databases">
        <title>Draft genome sequence of Streptococcus mitis CCUG 63687.</title>
        <authorList>
            <person name="Salva-Serra F."/>
            <person name="Engstrom-Jakobsson H."/>
            <person name="Thorell K."/>
            <person name="Jaen-Luchoro D."/>
            <person name="Gonzales-Siles L."/>
            <person name="Karlsson R."/>
            <person name="Yazdan S."/>
            <person name="Boulund F."/>
            <person name="Johnning A."/>
            <person name="Engstrand L."/>
            <person name="Kristiansson E."/>
            <person name="Moore E."/>
        </authorList>
    </citation>
    <scope>NUCLEOTIDE SEQUENCE [LARGE SCALE GENOMIC DNA]</scope>
    <source>
        <strain evidence="1 2">CCUG 63687</strain>
    </source>
</reference>
<evidence type="ECO:0000313" key="2">
    <source>
        <dbReference type="Proteomes" id="UP000190652"/>
    </source>
</evidence>
<name>A0A1T0C8M1_STRMT</name>
<dbReference type="EMBL" id="MUYO01000001">
    <property type="protein sequence ID" value="OOS18653.1"/>
    <property type="molecule type" value="Genomic_DNA"/>
</dbReference>
<comment type="caution">
    <text evidence="1">The sequence shown here is derived from an EMBL/GenBank/DDBJ whole genome shotgun (WGS) entry which is preliminary data.</text>
</comment>
<organism evidence="1 2">
    <name type="scientific">Streptococcus mitis</name>
    <dbReference type="NCBI Taxonomy" id="28037"/>
    <lineage>
        <taxon>Bacteria</taxon>
        <taxon>Bacillati</taxon>
        <taxon>Bacillota</taxon>
        <taxon>Bacilli</taxon>
        <taxon>Lactobacillales</taxon>
        <taxon>Streptococcaceae</taxon>
        <taxon>Streptococcus</taxon>
        <taxon>Streptococcus mitis group</taxon>
    </lineage>
</organism>
<sequence>MLEIFSSFLVSFSEYFPIISEKVKKGKFLYFCVRKYNIVFFFLELLLKSAIIVYIEKRGQGYEEQKNI</sequence>
<gene>
    <name evidence="1" type="ORF">B0686_01490</name>
</gene>
<evidence type="ECO:0000313" key="1">
    <source>
        <dbReference type="EMBL" id="OOS18653.1"/>
    </source>
</evidence>
<dbReference type="Proteomes" id="UP000190652">
    <property type="component" value="Unassembled WGS sequence"/>
</dbReference>
<proteinExistence type="predicted"/>
<dbReference type="AlphaFoldDB" id="A0A1T0C8M1"/>